<name>A0A165WPY7_9AGAM</name>
<proteinExistence type="predicted"/>
<keyword evidence="2" id="KW-1185">Reference proteome</keyword>
<dbReference type="Proteomes" id="UP000076798">
    <property type="component" value="Unassembled WGS sequence"/>
</dbReference>
<gene>
    <name evidence="1" type="ORF">SISSUDRAFT_1067783</name>
</gene>
<reference evidence="1 2" key="1">
    <citation type="journal article" date="2016" name="Mol. Biol. Evol.">
        <title>Comparative Genomics of Early-Diverging Mushroom-Forming Fungi Provides Insights into the Origins of Lignocellulose Decay Capabilities.</title>
        <authorList>
            <person name="Nagy L.G."/>
            <person name="Riley R."/>
            <person name="Tritt A."/>
            <person name="Adam C."/>
            <person name="Daum C."/>
            <person name="Floudas D."/>
            <person name="Sun H."/>
            <person name="Yadav J.S."/>
            <person name="Pangilinan J."/>
            <person name="Larsson K.H."/>
            <person name="Matsuura K."/>
            <person name="Barry K."/>
            <person name="Labutti K."/>
            <person name="Kuo R."/>
            <person name="Ohm R.A."/>
            <person name="Bhattacharya S.S."/>
            <person name="Shirouzu T."/>
            <person name="Yoshinaga Y."/>
            <person name="Martin F.M."/>
            <person name="Grigoriev I.V."/>
            <person name="Hibbett D.S."/>
        </authorList>
    </citation>
    <scope>NUCLEOTIDE SEQUENCE [LARGE SCALE GENOMIC DNA]</scope>
    <source>
        <strain evidence="1 2">HHB10207 ss-3</strain>
    </source>
</reference>
<protein>
    <submittedName>
        <fullName evidence="1">Uncharacterized protein</fullName>
    </submittedName>
</protein>
<sequence>MLRNGWGIYPKGEQGIAQRLTYGYTAPTPLGYQRPYTTVLIPTHLNSLLGVLGDPKEGWKTILAQEMYRSAYHTAGFVQDIMFILMLCCPGLIAFRYRLEDNPLATSKSMVIFVPPKV</sequence>
<evidence type="ECO:0000313" key="2">
    <source>
        <dbReference type="Proteomes" id="UP000076798"/>
    </source>
</evidence>
<organism evidence="1 2">
    <name type="scientific">Sistotremastrum suecicum HHB10207 ss-3</name>
    <dbReference type="NCBI Taxonomy" id="1314776"/>
    <lineage>
        <taxon>Eukaryota</taxon>
        <taxon>Fungi</taxon>
        <taxon>Dikarya</taxon>
        <taxon>Basidiomycota</taxon>
        <taxon>Agaricomycotina</taxon>
        <taxon>Agaricomycetes</taxon>
        <taxon>Sistotremastrales</taxon>
        <taxon>Sistotremastraceae</taxon>
        <taxon>Sistotremastrum</taxon>
    </lineage>
</organism>
<accession>A0A165WPY7</accession>
<dbReference type="EMBL" id="KV428600">
    <property type="protein sequence ID" value="KZT31406.1"/>
    <property type="molecule type" value="Genomic_DNA"/>
</dbReference>
<evidence type="ECO:0000313" key="1">
    <source>
        <dbReference type="EMBL" id="KZT31406.1"/>
    </source>
</evidence>
<dbReference type="AlphaFoldDB" id="A0A165WPY7"/>